<evidence type="ECO:0000313" key="1">
    <source>
        <dbReference type="EMBL" id="ANB78109.1"/>
    </source>
</evidence>
<dbReference type="EMBL" id="CP014582">
    <property type="protein sequence ID" value="ANB78109.1"/>
    <property type="molecule type" value="Genomic_DNA"/>
</dbReference>
<geneLocation type="plasmid" evidence="2">
    <name>polga3</name>
</geneLocation>
<dbReference type="Proteomes" id="UP000076852">
    <property type="component" value="Plasmid pOLGA3"/>
</dbReference>
<dbReference type="AlphaFoldDB" id="A0A167WSE1"/>
<keyword evidence="1" id="KW-0614">Plasmid</keyword>
<keyword evidence="2" id="KW-1185">Reference proteome</keyword>
<dbReference type="KEGG" id="buz:AYM40_37725"/>
<evidence type="ECO:0000313" key="2">
    <source>
        <dbReference type="Proteomes" id="UP000076852"/>
    </source>
</evidence>
<proteinExistence type="predicted"/>
<reference evidence="1 2" key="1">
    <citation type="journal article" date="2016" name="Gene">
        <title>PacBio SMRT assembly of a complex multi-replicon genome reveals chlorocatechol degradative operon in a region of genome plasticity.</title>
        <authorList>
            <person name="Ricker N."/>
            <person name="Shen S.Y."/>
            <person name="Goordial J."/>
            <person name="Jin S."/>
            <person name="Fulthorpe R.R."/>
        </authorList>
    </citation>
    <scope>NUCLEOTIDE SEQUENCE [LARGE SCALE GENOMIC DNA]</scope>
    <source>
        <strain evidence="1 2">OLGA172</strain>
        <plasmid evidence="2">polga3</plasmid>
    </source>
</reference>
<dbReference type="OrthoDB" id="9087878at2"/>
<accession>A0A167WSE1</accession>
<dbReference type="RefSeq" id="WP_063501268.1">
    <property type="nucleotide sequence ID" value="NZ_CP014582.1"/>
</dbReference>
<name>A0A167WSE1_9BURK</name>
<organism evidence="1 2">
    <name type="scientific">Paraburkholderia phytofirmans OLGA172</name>
    <dbReference type="NCBI Taxonomy" id="1417228"/>
    <lineage>
        <taxon>Bacteria</taxon>
        <taxon>Pseudomonadati</taxon>
        <taxon>Pseudomonadota</taxon>
        <taxon>Betaproteobacteria</taxon>
        <taxon>Burkholderiales</taxon>
        <taxon>Burkholderiaceae</taxon>
        <taxon>Paraburkholderia</taxon>
    </lineage>
</organism>
<protein>
    <submittedName>
        <fullName evidence="1">Uncharacterized protein</fullName>
    </submittedName>
</protein>
<sequence length="118" mass="13303">MAYDTLVRECERLHGELAQARRDGVSRAAPAARAPSDVAAILGRLPRPDDGDSGERRLNLTMKGTQFFALERLVAHFSLSKPAVVERLIDWADDTLTKSLYDDEAAFNRYIDRNRNEK</sequence>
<gene>
    <name evidence="1" type="ORF">AYM40_37725</name>
</gene>